<organism evidence="1 2">
    <name type="scientific">Lapillicoccus jejuensis</name>
    <dbReference type="NCBI Taxonomy" id="402171"/>
    <lineage>
        <taxon>Bacteria</taxon>
        <taxon>Bacillati</taxon>
        <taxon>Actinomycetota</taxon>
        <taxon>Actinomycetes</taxon>
        <taxon>Micrococcales</taxon>
        <taxon>Intrasporangiaceae</taxon>
        <taxon>Lapillicoccus</taxon>
    </lineage>
</organism>
<dbReference type="PANTHER" id="PTHR43737:SF1">
    <property type="entry name" value="DUF1501 DOMAIN-CONTAINING PROTEIN"/>
    <property type="match status" value="1"/>
</dbReference>
<dbReference type="OrthoDB" id="9779968at2"/>
<sequence length="427" mass="44356">MPLLPPLDPRRPLDGLTRRTLLRASCGVAAVGALAGAASVGWEQVAGRARRDPLPAGTPILVLVTMYGGNDGLGTVVPVGDPAYRDARPGLAWGADEVLPLDGPLAGPATGRDAVGLNPSLTGLADQWRAGRLAVVRGVGHPTLDRSHFRSIDVWQTASPDEPVGTGWVGRWLDTTGDDPLRALHLGSVLPPLAVGRRVLAAALPLGTAPSGGDRTVLDHFAAPDPGDSPVLAQVAASYGDAVRVGAALEPVGDRATGLLDADQSAATSFAAQVALTARCIRMGVPSRVYSLSLSGFDTHADERDGHAAQLARLDRGLTALRDALDGDPRAGDVVVMAYSEFGRRVRANASQGTDHGTSGPVLLLGDRVRGGLHGEQPSLTDLVDGDLRTTTDFRRVYGDVLRSVLHADPAQVLGQDPEPLGLLRPV</sequence>
<accession>A0A542E6Q3</accession>
<dbReference type="PANTHER" id="PTHR43737">
    <property type="entry name" value="BLL7424 PROTEIN"/>
    <property type="match status" value="1"/>
</dbReference>
<dbReference type="InterPro" id="IPR010869">
    <property type="entry name" value="DUF1501"/>
</dbReference>
<gene>
    <name evidence="1" type="ORF">FB458_4148</name>
</gene>
<dbReference type="PROSITE" id="PS51318">
    <property type="entry name" value="TAT"/>
    <property type="match status" value="1"/>
</dbReference>
<dbReference type="InterPro" id="IPR006311">
    <property type="entry name" value="TAT_signal"/>
</dbReference>
<evidence type="ECO:0000313" key="2">
    <source>
        <dbReference type="Proteomes" id="UP000317893"/>
    </source>
</evidence>
<evidence type="ECO:0000313" key="1">
    <source>
        <dbReference type="EMBL" id="TQJ11000.1"/>
    </source>
</evidence>
<name>A0A542E6Q3_9MICO</name>
<comment type="caution">
    <text evidence="1">The sequence shown here is derived from an EMBL/GenBank/DDBJ whole genome shotgun (WGS) entry which is preliminary data.</text>
</comment>
<dbReference type="EMBL" id="VFMN01000001">
    <property type="protein sequence ID" value="TQJ11000.1"/>
    <property type="molecule type" value="Genomic_DNA"/>
</dbReference>
<dbReference type="Pfam" id="PF07394">
    <property type="entry name" value="DUF1501"/>
    <property type="match status" value="1"/>
</dbReference>
<dbReference type="Proteomes" id="UP000317893">
    <property type="component" value="Unassembled WGS sequence"/>
</dbReference>
<reference evidence="1 2" key="1">
    <citation type="submission" date="2019-06" db="EMBL/GenBank/DDBJ databases">
        <title>Sequencing the genomes of 1000 actinobacteria strains.</title>
        <authorList>
            <person name="Klenk H.-P."/>
        </authorList>
    </citation>
    <scope>NUCLEOTIDE SEQUENCE [LARGE SCALE GENOMIC DNA]</scope>
    <source>
        <strain evidence="1 2">DSM 18607</strain>
    </source>
</reference>
<proteinExistence type="predicted"/>
<dbReference type="AlphaFoldDB" id="A0A542E6Q3"/>
<keyword evidence="2" id="KW-1185">Reference proteome</keyword>
<protein>
    <submittedName>
        <fullName evidence="1">Uncharacterized protein (DUF1501 family)</fullName>
    </submittedName>
</protein>
<dbReference type="RefSeq" id="WP_141850145.1">
    <property type="nucleotide sequence ID" value="NZ_BAAAPR010000018.1"/>
</dbReference>